<evidence type="ECO:0000313" key="14">
    <source>
        <dbReference type="Proteomes" id="UP000694843"/>
    </source>
</evidence>
<evidence type="ECO:0000256" key="9">
    <source>
        <dbReference type="ARBA" id="ARBA00023136"/>
    </source>
</evidence>
<dbReference type="AlphaFoldDB" id="A0A979FHI4"/>
<dbReference type="Gene3D" id="2.70.170.10">
    <property type="entry name" value="Neurotransmitter-gated ion-channel ligand-binding domain"/>
    <property type="match status" value="1"/>
</dbReference>
<dbReference type="InterPro" id="IPR006029">
    <property type="entry name" value="Neurotrans-gated_channel_TM"/>
</dbReference>
<evidence type="ECO:0000256" key="3">
    <source>
        <dbReference type="ARBA" id="ARBA00022448"/>
    </source>
</evidence>
<dbReference type="InterPro" id="IPR036734">
    <property type="entry name" value="Neur_chan_lig-bd_sf"/>
</dbReference>
<dbReference type="GO" id="GO:0004888">
    <property type="term" value="F:transmembrane signaling receptor activity"/>
    <property type="evidence" value="ECO:0007669"/>
    <property type="project" value="InterPro"/>
</dbReference>
<sequence>MASLCKLLILSTRWLSIVSDYTSREVIQSLSPHEYSSLVPLHYDKHTPPATDDLPAMVYFDMKLLDITSIDENDMTFSVESFLTYRWKDWRLKWPLENATTAPCWNPTPRNLTSPLSFREVCRGNYTPEIRHCVDRQPVVSKRLILDVKILDEIWQPDAFFKNGIRSSIHKDWVENTYLALYTSDGHVRLFSRMSVTLSCHFDFHHYPHDEQHCEMVIQSLSYRMDLVRFEWCRDWALTTDSHLQRDAIFSLPHFTLAKYEHTACNGSTNFTCVKAFFLLARHPDFHILHTYIPTVLIVILSWMSFWIKPDATPGISTARVTLGVTSILTMATQYSQSTSNLPPVSYIKIMDVWMITCMVYVFMALLEFALVYHVNITYPQLEVLPLTINSDNSNSVTQCIIIRSAREGTMGRSAWYGPEARLISFFKKWRHFWSTAEEIDRASRYFFPITYGIFILGYFSLLMRKLKQEAVSTDIPH</sequence>
<dbReference type="SUPFAM" id="SSF90112">
    <property type="entry name" value="Neurotransmitter-gated ion-channel transmembrane pore"/>
    <property type="match status" value="1"/>
</dbReference>
<keyword evidence="3 11" id="KW-0813">Transport</keyword>
<evidence type="ECO:0000256" key="2">
    <source>
        <dbReference type="ARBA" id="ARBA00004236"/>
    </source>
</evidence>
<feature type="transmembrane region" description="Helical" evidence="11">
    <location>
        <begin position="446"/>
        <end position="464"/>
    </location>
</feature>
<dbReference type="GO" id="GO:0005886">
    <property type="term" value="C:plasma membrane"/>
    <property type="evidence" value="ECO:0007669"/>
    <property type="project" value="UniProtKB-SubCell"/>
</dbReference>
<dbReference type="InterPro" id="IPR038050">
    <property type="entry name" value="Neuro_actylchol_rec"/>
</dbReference>
<evidence type="ECO:0000256" key="5">
    <source>
        <dbReference type="ARBA" id="ARBA00022692"/>
    </source>
</evidence>
<keyword evidence="6 11" id="KW-0732">Signal</keyword>
<keyword evidence="8 11" id="KW-0406">Ion transport</keyword>
<protein>
    <submittedName>
        <fullName evidence="15">Glycine receptor subunit alpha-4-like</fullName>
    </submittedName>
</protein>
<keyword evidence="4" id="KW-1003">Cell membrane</keyword>
<keyword evidence="7 11" id="KW-1133">Transmembrane helix</keyword>
<keyword evidence="14" id="KW-1185">Reference proteome</keyword>
<name>A0A979FHI4_HYAAZ</name>
<dbReference type="OrthoDB" id="407674at2759"/>
<dbReference type="GO" id="GO:0099095">
    <property type="term" value="F:ligand-gated monoatomic anion channel activity"/>
    <property type="evidence" value="ECO:0007669"/>
    <property type="project" value="UniProtKB-ARBA"/>
</dbReference>
<gene>
    <name evidence="15" type="primary">LOC108676549</name>
</gene>
<feature type="chain" id="PRO_5038156011" evidence="11">
    <location>
        <begin position="20"/>
        <end position="478"/>
    </location>
</feature>
<keyword evidence="5 11" id="KW-0812">Transmembrane</keyword>
<proteinExistence type="inferred from homology"/>
<dbReference type="KEGG" id="hazt:108676549"/>
<feature type="signal peptide" evidence="11">
    <location>
        <begin position="1"/>
        <end position="19"/>
    </location>
</feature>
<dbReference type="InterPro" id="IPR006201">
    <property type="entry name" value="Neur_channel"/>
</dbReference>
<evidence type="ECO:0000259" key="12">
    <source>
        <dbReference type="Pfam" id="PF02931"/>
    </source>
</evidence>
<dbReference type="InterPro" id="IPR006028">
    <property type="entry name" value="GABAA/Glycine_rcpt"/>
</dbReference>
<feature type="domain" description="Neurotransmitter-gated ion-channel transmembrane" evidence="13">
    <location>
        <begin position="291"/>
        <end position="381"/>
    </location>
</feature>
<evidence type="ECO:0000256" key="11">
    <source>
        <dbReference type="RuleBase" id="RU000687"/>
    </source>
</evidence>
<reference evidence="15" key="1">
    <citation type="submission" date="2025-08" db="UniProtKB">
        <authorList>
            <consortium name="RefSeq"/>
        </authorList>
    </citation>
    <scope>IDENTIFICATION</scope>
    <source>
        <tissue evidence="15">Whole organism</tissue>
    </source>
</reference>
<comment type="similarity">
    <text evidence="11">Belongs to the ligand-gated ion channel (TC 1.A.9) family.</text>
</comment>
<dbReference type="SUPFAM" id="SSF63712">
    <property type="entry name" value="Nicotinic receptor ligand binding domain-like"/>
    <property type="match status" value="2"/>
</dbReference>
<dbReference type="Proteomes" id="UP000694843">
    <property type="component" value="Unplaced"/>
</dbReference>
<dbReference type="PRINTS" id="PR00253">
    <property type="entry name" value="GABAARECEPTR"/>
</dbReference>
<dbReference type="PRINTS" id="PR00252">
    <property type="entry name" value="NRIONCHANNEL"/>
</dbReference>
<dbReference type="Pfam" id="PF02931">
    <property type="entry name" value="Neur_chan_LBD"/>
    <property type="match status" value="2"/>
</dbReference>
<evidence type="ECO:0000256" key="7">
    <source>
        <dbReference type="ARBA" id="ARBA00022989"/>
    </source>
</evidence>
<dbReference type="Pfam" id="PF02932">
    <property type="entry name" value="Neur_chan_memb"/>
    <property type="match status" value="1"/>
</dbReference>
<dbReference type="RefSeq" id="XP_047735774.1">
    <property type="nucleotide sequence ID" value="XM_047879818.1"/>
</dbReference>
<feature type="domain" description="Neurotransmitter-gated ion-channel ligand-binding" evidence="12">
    <location>
        <begin position="149"/>
        <end position="283"/>
    </location>
</feature>
<dbReference type="InterPro" id="IPR018000">
    <property type="entry name" value="Neurotransmitter_ion_chnl_CS"/>
</dbReference>
<feature type="transmembrane region" description="Helical" evidence="11">
    <location>
        <begin position="353"/>
        <end position="375"/>
    </location>
</feature>
<organism evidence="14 15">
    <name type="scientific">Hyalella azteca</name>
    <name type="common">Amphipod</name>
    <dbReference type="NCBI Taxonomy" id="294128"/>
    <lineage>
        <taxon>Eukaryota</taxon>
        <taxon>Metazoa</taxon>
        <taxon>Ecdysozoa</taxon>
        <taxon>Arthropoda</taxon>
        <taxon>Crustacea</taxon>
        <taxon>Multicrustacea</taxon>
        <taxon>Malacostraca</taxon>
        <taxon>Eumalacostraca</taxon>
        <taxon>Peracarida</taxon>
        <taxon>Amphipoda</taxon>
        <taxon>Senticaudata</taxon>
        <taxon>Talitrida</taxon>
        <taxon>Talitroidea</taxon>
        <taxon>Hyalellidae</taxon>
        <taxon>Hyalella</taxon>
    </lineage>
</organism>
<dbReference type="Gene3D" id="1.20.58.390">
    <property type="entry name" value="Neurotransmitter-gated ion-channel transmembrane domain"/>
    <property type="match status" value="1"/>
</dbReference>
<dbReference type="PANTHER" id="PTHR18945">
    <property type="entry name" value="NEUROTRANSMITTER GATED ION CHANNEL"/>
    <property type="match status" value="1"/>
</dbReference>
<dbReference type="GeneID" id="108676549"/>
<feature type="transmembrane region" description="Helical" evidence="11">
    <location>
        <begin position="289"/>
        <end position="308"/>
    </location>
</feature>
<evidence type="ECO:0000256" key="6">
    <source>
        <dbReference type="ARBA" id="ARBA00022729"/>
    </source>
</evidence>
<dbReference type="InterPro" id="IPR036719">
    <property type="entry name" value="Neuro-gated_channel_TM_sf"/>
</dbReference>
<evidence type="ECO:0000313" key="15">
    <source>
        <dbReference type="RefSeq" id="XP_047735774.1"/>
    </source>
</evidence>
<dbReference type="GO" id="GO:0005230">
    <property type="term" value="F:extracellular ligand-gated monoatomic ion channel activity"/>
    <property type="evidence" value="ECO:0007669"/>
    <property type="project" value="InterPro"/>
</dbReference>
<evidence type="ECO:0000256" key="8">
    <source>
        <dbReference type="ARBA" id="ARBA00023065"/>
    </source>
</evidence>
<dbReference type="CDD" id="cd19049">
    <property type="entry name" value="LGIC_TM_anion"/>
    <property type="match status" value="1"/>
</dbReference>
<evidence type="ECO:0000259" key="13">
    <source>
        <dbReference type="Pfam" id="PF02932"/>
    </source>
</evidence>
<keyword evidence="10 11" id="KW-0407">Ion channel</keyword>
<dbReference type="PROSITE" id="PS00236">
    <property type="entry name" value="NEUROTR_ION_CHANNEL"/>
    <property type="match status" value="1"/>
</dbReference>
<evidence type="ECO:0000256" key="1">
    <source>
        <dbReference type="ARBA" id="ARBA00004141"/>
    </source>
</evidence>
<accession>A0A979FHI4</accession>
<evidence type="ECO:0000256" key="4">
    <source>
        <dbReference type="ARBA" id="ARBA00022475"/>
    </source>
</evidence>
<dbReference type="InterPro" id="IPR006202">
    <property type="entry name" value="Neur_chan_lig-bd"/>
</dbReference>
<comment type="subcellular location">
    <subcellularLocation>
        <location evidence="2">Cell membrane</location>
    </subcellularLocation>
    <subcellularLocation>
        <location evidence="1">Membrane</location>
        <topology evidence="1">Multi-pass membrane protein</topology>
    </subcellularLocation>
</comment>
<feature type="domain" description="Neurotransmitter-gated ion-channel ligand-binding" evidence="12">
    <location>
        <begin position="42"/>
        <end position="98"/>
    </location>
</feature>
<dbReference type="GO" id="GO:0005254">
    <property type="term" value="F:chloride channel activity"/>
    <property type="evidence" value="ECO:0007669"/>
    <property type="project" value="UniProtKB-ARBA"/>
</dbReference>
<evidence type="ECO:0000256" key="10">
    <source>
        <dbReference type="ARBA" id="ARBA00023303"/>
    </source>
</evidence>
<keyword evidence="9 11" id="KW-0472">Membrane</keyword>
<dbReference type="CDD" id="cd18987">
    <property type="entry name" value="LGIC_ECD_anion"/>
    <property type="match status" value="1"/>
</dbReference>
<feature type="transmembrane region" description="Helical" evidence="11">
    <location>
        <begin position="314"/>
        <end position="332"/>
    </location>
</feature>